<dbReference type="Gene3D" id="1.10.357.10">
    <property type="entry name" value="Tetracycline Repressor, domain 2"/>
    <property type="match status" value="1"/>
</dbReference>
<dbReference type="Proteomes" id="UP001526430">
    <property type="component" value="Unassembled WGS sequence"/>
</dbReference>
<dbReference type="RefSeq" id="WP_301592277.1">
    <property type="nucleotide sequence ID" value="NZ_JAPFQI010000026.1"/>
</dbReference>
<evidence type="ECO:0000256" key="2">
    <source>
        <dbReference type="ARBA" id="ARBA00023125"/>
    </source>
</evidence>
<comment type="caution">
    <text evidence="6">The sequence shown here is derived from an EMBL/GenBank/DDBJ whole genome shotgun (WGS) entry which is preliminary data.</text>
</comment>
<name>A0ABT3P2S8_9PROT</name>
<keyword evidence="7" id="KW-1185">Reference proteome</keyword>
<evidence type="ECO:0000256" key="3">
    <source>
        <dbReference type="ARBA" id="ARBA00023163"/>
    </source>
</evidence>
<evidence type="ECO:0000313" key="7">
    <source>
        <dbReference type="Proteomes" id="UP001526430"/>
    </source>
</evidence>
<sequence>MGKGQDTRSRILDVAEDAVLSKGFGGTSIEEIIAATGLTKSGFFYHFRDKNALARALLERYIAREEELFDTIFGRARELAEEPLPTLLLGLKLLAEQVQDLPAGHPGCLVAVSVYGERLFDREVQELNRQAALMWRARFRSIFGEVLRDHVPRQPFSVDQLADFVGTVLEGSIVMSKALREPGAMAEQILLLRTILKTLFVPVRAPEPAA</sequence>
<evidence type="ECO:0000256" key="1">
    <source>
        <dbReference type="ARBA" id="ARBA00023015"/>
    </source>
</evidence>
<keyword evidence="1" id="KW-0805">Transcription regulation</keyword>
<gene>
    <name evidence="6" type="ORF">OF850_20970</name>
</gene>
<dbReference type="PRINTS" id="PR00455">
    <property type="entry name" value="HTHTETR"/>
</dbReference>
<dbReference type="InterPro" id="IPR001647">
    <property type="entry name" value="HTH_TetR"/>
</dbReference>
<accession>A0ABT3P2S8</accession>
<keyword evidence="3" id="KW-0804">Transcription</keyword>
<keyword evidence="2 4" id="KW-0238">DNA-binding</keyword>
<dbReference type="EMBL" id="JAPFQI010000026">
    <property type="protein sequence ID" value="MCW8088074.1"/>
    <property type="molecule type" value="Genomic_DNA"/>
</dbReference>
<dbReference type="InterPro" id="IPR009057">
    <property type="entry name" value="Homeodomain-like_sf"/>
</dbReference>
<dbReference type="PROSITE" id="PS50977">
    <property type="entry name" value="HTH_TETR_2"/>
    <property type="match status" value="1"/>
</dbReference>
<feature type="domain" description="HTH tetR-type" evidence="5">
    <location>
        <begin position="5"/>
        <end position="65"/>
    </location>
</feature>
<evidence type="ECO:0000259" key="5">
    <source>
        <dbReference type="PROSITE" id="PS50977"/>
    </source>
</evidence>
<reference evidence="6 7" key="1">
    <citation type="submission" date="2022-10" db="EMBL/GenBank/DDBJ databases">
        <title>Roseococcus glaciei nov., sp. nov., isolated from glacier.</title>
        <authorList>
            <person name="Liu Q."/>
            <person name="Xin Y.-H."/>
        </authorList>
    </citation>
    <scope>NUCLEOTIDE SEQUENCE [LARGE SCALE GENOMIC DNA]</scope>
    <source>
        <strain evidence="6 7">MDT2-1-1</strain>
    </source>
</reference>
<evidence type="ECO:0000256" key="4">
    <source>
        <dbReference type="PROSITE-ProRule" id="PRU00335"/>
    </source>
</evidence>
<protein>
    <submittedName>
        <fullName evidence="6">TetR/AcrR family transcriptional regulator</fullName>
    </submittedName>
</protein>
<proteinExistence type="predicted"/>
<dbReference type="Pfam" id="PF00440">
    <property type="entry name" value="TetR_N"/>
    <property type="match status" value="1"/>
</dbReference>
<dbReference type="InterPro" id="IPR036271">
    <property type="entry name" value="Tet_transcr_reg_TetR-rel_C_sf"/>
</dbReference>
<evidence type="ECO:0000313" key="6">
    <source>
        <dbReference type="EMBL" id="MCW8088074.1"/>
    </source>
</evidence>
<feature type="DNA-binding region" description="H-T-H motif" evidence="4">
    <location>
        <begin position="28"/>
        <end position="47"/>
    </location>
</feature>
<dbReference type="SUPFAM" id="SSF46689">
    <property type="entry name" value="Homeodomain-like"/>
    <property type="match status" value="1"/>
</dbReference>
<dbReference type="PANTHER" id="PTHR47506">
    <property type="entry name" value="TRANSCRIPTIONAL REGULATORY PROTEIN"/>
    <property type="match status" value="1"/>
</dbReference>
<organism evidence="6 7">
    <name type="scientific">Sabulicella glaciei</name>
    <dbReference type="NCBI Taxonomy" id="2984948"/>
    <lineage>
        <taxon>Bacteria</taxon>
        <taxon>Pseudomonadati</taxon>
        <taxon>Pseudomonadota</taxon>
        <taxon>Alphaproteobacteria</taxon>
        <taxon>Acetobacterales</taxon>
        <taxon>Acetobacteraceae</taxon>
        <taxon>Sabulicella</taxon>
    </lineage>
</organism>
<dbReference type="SUPFAM" id="SSF48498">
    <property type="entry name" value="Tetracyclin repressor-like, C-terminal domain"/>
    <property type="match status" value="1"/>
</dbReference>
<dbReference type="PANTHER" id="PTHR47506:SF1">
    <property type="entry name" value="HTH-TYPE TRANSCRIPTIONAL REGULATOR YJDC"/>
    <property type="match status" value="1"/>
</dbReference>